<dbReference type="PANTHER" id="PTHR22990:SF15">
    <property type="entry name" value="F-BOX ONLY PROTEIN 10"/>
    <property type="match status" value="1"/>
</dbReference>
<name>A0A6I3LKY6_9FLAO</name>
<dbReference type="InterPro" id="IPR051550">
    <property type="entry name" value="SCF-Subunits/Alg-Epimerases"/>
</dbReference>
<evidence type="ECO:0000313" key="7">
    <source>
        <dbReference type="Proteomes" id="UP000438760"/>
    </source>
</evidence>
<feature type="signal peptide" evidence="4">
    <location>
        <begin position="1"/>
        <end position="24"/>
    </location>
</feature>
<dbReference type="InterPro" id="IPR007742">
    <property type="entry name" value="NosD_dom"/>
</dbReference>
<proteinExistence type="predicted"/>
<evidence type="ECO:0000313" key="6">
    <source>
        <dbReference type="EMBL" id="MTG98494.1"/>
    </source>
</evidence>
<keyword evidence="4" id="KW-0732">Signal</keyword>
<reference evidence="6 7" key="1">
    <citation type="submission" date="2019-11" db="EMBL/GenBank/DDBJ databases">
        <title>Genome of Strain BIT-d1.</title>
        <authorList>
            <person name="Yang Y."/>
        </authorList>
    </citation>
    <scope>NUCLEOTIDE SEQUENCE [LARGE SCALE GENOMIC DNA]</scope>
    <source>
        <strain evidence="6 7">BIT-d1</strain>
    </source>
</reference>
<keyword evidence="3" id="KW-0833">Ubl conjugation pathway</keyword>
<dbReference type="InterPro" id="IPR011050">
    <property type="entry name" value="Pectin_lyase_fold/virulence"/>
</dbReference>
<dbReference type="NCBIfam" id="TIGR04247">
    <property type="entry name" value="NosD_copper_fam"/>
    <property type="match status" value="1"/>
</dbReference>
<dbReference type="Gene3D" id="2.160.20.10">
    <property type="entry name" value="Single-stranded right-handed beta-helix, Pectin lyase-like"/>
    <property type="match status" value="1"/>
</dbReference>
<dbReference type="RefSeq" id="WP_155092520.1">
    <property type="nucleotide sequence ID" value="NZ_CP102754.1"/>
</dbReference>
<gene>
    <name evidence="6" type="primary">nosD</name>
    <name evidence="6" type="ORF">GJV76_10225</name>
</gene>
<evidence type="ECO:0000256" key="1">
    <source>
        <dbReference type="ARBA" id="ARBA00004906"/>
    </source>
</evidence>
<comment type="pathway">
    <text evidence="1">Protein modification; protein ubiquitination.</text>
</comment>
<protein>
    <submittedName>
        <fullName evidence="6">Nitrous oxide reductase family maturation protein NosD</fullName>
    </submittedName>
</protein>
<organism evidence="6 7">
    <name type="scientific">Myroides albus</name>
    <dbReference type="NCBI Taxonomy" id="2562892"/>
    <lineage>
        <taxon>Bacteria</taxon>
        <taxon>Pseudomonadati</taxon>
        <taxon>Bacteroidota</taxon>
        <taxon>Flavobacteriia</taxon>
        <taxon>Flavobacteriales</taxon>
        <taxon>Flavobacteriaceae</taxon>
        <taxon>Myroides</taxon>
    </lineage>
</organism>
<evidence type="ECO:0000256" key="2">
    <source>
        <dbReference type="ARBA" id="ARBA00022737"/>
    </source>
</evidence>
<dbReference type="InterPro" id="IPR022441">
    <property type="entry name" value="Para_beta_helix_rpt-2"/>
</dbReference>
<dbReference type="InterPro" id="IPR012334">
    <property type="entry name" value="Pectin_lyas_fold"/>
</dbReference>
<evidence type="ECO:0000256" key="3">
    <source>
        <dbReference type="ARBA" id="ARBA00022786"/>
    </source>
</evidence>
<dbReference type="InterPro" id="IPR006633">
    <property type="entry name" value="Carb-bd_sugar_hydrolysis-dom"/>
</dbReference>
<dbReference type="PROSITE" id="PS51257">
    <property type="entry name" value="PROKAR_LIPOPROTEIN"/>
    <property type="match status" value="1"/>
</dbReference>
<dbReference type="InterPro" id="IPR026464">
    <property type="entry name" value="NosD_copper_fam"/>
</dbReference>
<sequence length="419" mass="47826">MRSLYVRYFLFLLVTLSCSVSGFAKKIQVCHDCSIISIKQAIQQAEEGDTIVVKQGTYYENEILIDKSLTLLSEDASVDGQDKGEIFIVKADDVTIDGFTIVNVGTSYIKDFAAIRIRESKNFAVRNNIIRNLFFGIYLEKSKDGIVENNKIYGKAKNEFNSGNGIQLWYSNNVIIKSNYVEKVRDGIYLEFSNYCQIEDNVSQYNVRYGLHFMFSNHDVVKNCKYIHNGAGVAIMFSKYMTMTDNLFEDNWGSAAYGVLLKEVNDTEINYNTFKGNTTAINIEGSNRVTYLHNDFIGNGWAINSNGANYHNIVNYNNFSNNSFDLVYRGPLNHNNFDSNYWSGYTGYDLNKDGIGDVPYRPIKLFSYIVNKTPESIILLRSLFIDIIDFSEKVSPIFTPDNLVDNTPITKYIKHDKDR</sequence>
<dbReference type="Pfam" id="PF05048">
    <property type="entry name" value="NosD"/>
    <property type="match status" value="1"/>
</dbReference>
<feature type="domain" description="Carbohydrate-binding/sugar hydrolysis" evidence="5">
    <location>
        <begin position="53"/>
        <end position="191"/>
    </location>
</feature>
<comment type="caution">
    <text evidence="6">The sequence shown here is derived from an EMBL/GenBank/DDBJ whole genome shotgun (WGS) entry which is preliminary data.</text>
</comment>
<evidence type="ECO:0000259" key="5">
    <source>
        <dbReference type="SMART" id="SM00722"/>
    </source>
</evidence>
<dbReference type="Proteomes" id="UP000438760">
    <property type="component" value="Unassembled WGS sequence"/>
</dbReference>
<dbReference type="EMBL" id="WMJX01000021">
    <property type="protein sequence ID" value="MTG98494.1"/>
    <property type="molecule type" value="Genomic_DNA"/>
</dbReference>
<keyword evidence="7" id="KW-1185">Reference proteome</keyword>
<dbReference type="OrthoDB" id="9767990at2"/>
<dbReference type="InterPro" id="IPR006626">
    <property type="entry name" value="PbH1"/>
</dbReference>
<feature type="chain" id="PRO_5026189474" evidence="4">
    <location>
        <begin position="25"/>
        <end position="419"/>
    </location>
</feature>
<keyword evidence="2" id="KW-0677">Repeat</keyword>
<accession>A0A6I3LKY6</accession>
<dbReference type="NCBIfam" id="TIGR03804">
    <property type="entry name" value="para_beta_helix"/>
    <property type="match status" value="2"/>
</dbReference>
<dbReference type="SMART" id="SM00710">
    <property type="entry name" value="PbH1"/>
    <property type="match status" value="9"/>
</dbReference>
<dbReference type="SMART" id="SM00722">
    <property type="entry name" value="CASH"/>
    <property type="match status" value="1"/>
</dbReference>
<dbReference type="PANTHER" id="PTHR22990">
    <property type="entry name" value="F-BOX ONLY PROTEIN"/>
    <property type="match status" value="1"/>
</dbReference>
<dbReference type="SUPFAM" id="SSF51126">
    <property type="entry name" value="Pectin lyase-like"/>
    <property type="match status" value="1"/>
</dbReference>
<evidence type="ECO:0000256" key="4">
    <source>
        <dbReference type="SAM" id="SignalP"/>
    </source>
</evidence>
<dbReference type="AlphaFoldDB" id="A0A6I3LKY6"/>